<dbReference type="SFLD" id="SFLDS00029">
    <property type="entry name" value="Radical_SAM"/>
    <property type="match status" value="1"/>
</dbReference>
<dbReference type="EMBL" id="PYLP01000001">
    <property type="protein sequence ID" value="PST42245.1"/>
    <property type="molecule type" value="Genomic_DNA"/>
</dbReference>
<dbReference type="InterPro" id="IPR034505">
    <property type="entry name" value="Coproporphyrinogen-III_oxidase"/>
</dbReference>
<dbReference type="Pfam" id="PF06969">
    <property type="entry name" value="HemN_C"/>
    <property type="match status" value="1"/>
</dbReference>
<dbReference type="Proteomes" id="UP000241201">
    <property type="component" value="Unassembled WGS sequence"/>
</dbReference>
<dbReference type="InterPro" id="IPR058240">
    <property type="entry name" value="rSAM_sf"/>
</dbReference>
<dbReference type="GO" id="GO:0005737">
    <property type="term" value="C:cytoplasm"/>
    <property type="evidence" value="ECO:0007669"/>
    <property type="project" value="UniProtKB-SubCell"/>
</dbReference>
<evidence type="ECO:0000256" key="3">
    <source>
        <dbReference type="ARBA" id="ARBA00022617"/>
    </source>
</evidence>
<dbReference type="SFLD" id="SFLDG01082">
    <property type="entry name" value="B12-binding_domain_containing"/>
    <property type="match status" value="1"/>
</dbReference>
<keyword evidence="6 9" id="KW-0408">Iron</keyword>
<comment type="function">
    <text evidence="9">Probably acts as a heme chaperone, transferring heme to an unknown acceptor. Binds one molecule of heme per monomer, possibly covalently. Binds 1 [4Fe-4S] cluster. The cluster is coordinated with 3 cysteines and an exchangeable S-adenosyl-L-methionine.</text>
</comment>
<dbReference type="InterPro" id="IPR007197">
    <property type="entry name" value="rSAM"/>
</dbReference>
<keyword evidence="3 9" id="KW-0349">Heme</keyword>
<gene>
    <name evidence="11" type="ORF">C7U55_01415</name>
</gene>
<keyword evidence="9" id="KW-0004">4Fe-4S</keyword>
<dbReference type="InterPro" id="IPR004559">
    <property type="entry name" value="HemW-like"/>
</dbReference>
<comment type="subcellular location">
    <subcellularLocation>
        <location evidence="9">Cytoplasm</location>
    </subcellularLocation>
</comment>
<comment type="similarity">
    <text evidence="1">Belongs to the anaerobic coproporphyrinogen-III oxidase family. HemW subfamily.</text>
</comment>
<accession>A0A2T3G3W5</accession>
<evidence type="ECO:0000256" key="1">
    <source>
        <dbReference type="ARBA" id="ARBA00006100"/>
    </source>
</evidence>
<keyword evidence="8 9" id="KW-0143">Chaperone</keyword>
<sequence length="363" mass="42821">METHSLYVHIPFCESICRYCDFCKVYYDQKQSDLYLQRLQEELSQIENHNLKTIYIGGGTPSALNDEQLEKLMGILKPYSLKVQEYCVEMNPESMDYYKLKILKKGGVNRLSIGVQTFQNNLLKEIDRHHNATQVKNLIRYAKQIGFDNISIDLMYGLPKQTKEDIEKDIDVLQVLDIQHVSYYSLILEEGTILKYQNYQSLDDEQEYQWNLLIDEKLQELGFDKYEISNYAKKGYESKHNLVYWRFENYYGIGLGSCGKNNHQIIEHSRSLTKYLNGDFKTTTIEQSKEEMMFDQVMMSLRLVEGLNLEVFKERYQEDALEIYQDAIDKNKKEGRLVIEDNFLKATKEGLYVLNDILVDFMK</sequence>
<evidence type="ECO:0000256" key="4">
    <source>
        <dbReference type="ARBA" id="ARBA00022691"/>
    </source>
</evidence>
<proteinExistence type="inferred from homology"/>
<evidence type="ECO:0000256" key="5">
    <source>
        <dbReference type="ARBA" id="ARBA00022723"/>
    </source>
</evidence>
<dbReference type="GeneID" id="77469765"/>
<evidence type="ECO:0000256" key="9">
    <source>
        <dbReference type="RuleBase" id="RU364116"/>
    </source>
</evidence>
<dbReference type="SFLD" id="SFLDF00562">
    <property type="entry name" value="HemN-like__clustered_with_heat"/>
    <property type="match status" value="1"/>
</dbReference>
<dbReference type="RefSeq" id="WP_106987022.1">
    <property type="nucleotide sequence ID" value="NZ_JAJCFI010000004.1"/>
</dbReference>
<dbReference type="PANTHER" id="PTHR13932">
    <property type="entry name" value="COPROPORPHYRINIGEN III OXIDASE"/>
    <property type="match status" value="1"/>
</dbReference>
<dbReference type="SFLD" id="SFLDF00288">
    <property type="entry name" value="HemN-like__clustered_with_nucl"/>
    <property type="match status" value="1"/>
</dbReference>
<dbReference type="AlphaFoldDB" id="A0A2T3G3W5"/>
<keyword evidence="7 9" id="KW-0411">Iron-sulfur</keyword>
<dbReference type="SFLD" id="SFLDG01065">
    <property type="entry name" value="anaerobic_coproporphyrinogen-I"/>
    <property type="match status" value="1"/>
</dbReference>
<dbReference type="InterPro" id="IPR013785">
    <property type="entry name" value="Aldolase_TIM"/>
</dbReference>
<dbReference type="SUPFAM" id="SSF102114">
    <property type="entry name" value="Radical SAM enzymes"/>
    <property type="match status" value="1"/>
</dbReference>
<dbReference type="NCBIfam" id="TIGR00539">
    <property type="entry name" value="hemN_rel"/>
    <property type="match status" value="1"/>
</dbReference>
<dbReference type="InterPro" id="IPR006638">
    <property type="entry name" value="Elp3/MiaA/NifB-like_rSAM"/>
</dbReference>
<name>A0A2T3G3W5_9FIRM</name>
<dbReference type="InterPro" id="IPR010723">
    <property type="entry name" value="HemN_C"/>
</dbReference>
<evidence type="ECO:0000313" key="11">
    <source>
        <dbReference type="EMBL" id="PST42245.1"/>
    </source>
</evidence>
<reference evidence="12" key="1">
    <citation type="submission" date="2018-03" db="EMBL/GenBank/DDBJ databases">
        <title>Lachnoclostridium SNUG30370 gen.nov., sp.nov., isolated from human faeces.</title>
        <authorList>
            <person name="Seo B."/>
            <person name="Jeon K."/>
            <person name="Ko G."/>
        </authorList>
    </citation>
    <scope>NUCLEOTIDE SEQUENCE [LARGE SCALE GENOMIC DNA]</scope>
    <source>
        <strain evidence="12">SNUG30370</strain>
    </source>
</reference>
<dbReference type="GO" id="GO:0051539">
    <property type="term" value="F:4 iron, 4 sulfur cluster binding"/>
    <property type="evidence" value="ECO:0007669"/>
    <property type="project" value="UniProtKB-UniRule"/>
</dbReference>
<dbReference type="GO" id="GO:0006779">
    <property type="term" value="P:porphyrin-containing compound biosynthetic process"/>
    <property type="evidence" value="ECO:0007669"/>
    <property type="project" value="InterPro"/>
</dbReference>
<evidence type="ECO:0000256" key="6">
    <source>
        <dbReference type="ARBA" id="ARBA00023004"/>
    </source>
</evidence>
<dbReference type="GO" id="GO:0046872">
    <property type="term" value="F:metal ion binding"/>
    <property type="evidence" value="ECO:0007669"/>
    <property type="project" value="UniProtKB-UniRule"/>
</dbReference>
<protein>
    <recommendedName>
        <fullName evidence="2 9">Heme chaperone HemW</fullName>
    </recommendedName>
</protein>
<dbReference type="Gene3D" id="3.20.20.70">
    <property type="entry name" value="Aldolase class I"/>
    <property type="match status" value="1"/>
</dbReference>
<keyword evidence="4 9" id="KW-0949">S-adenosyl-L-methionine</keyword>
<dbReference type="GO" id="GO:0004109">
    <property type="term" value="F:coproporphyrinogen oxidase activity"/>
    <property type="evidence" value="ECO:0007669"/>
    <property type="project" value="InterPro"/>
</dbReference>
<dbReference type="CDD" id="cd01335">
    <property type="entry name" value="Radical_SAM"/>
    <property type="match status" value="1"/>
</dbReference>
<feature type="domain" description="Radical SAM core" evidence="10">
    <location>
        <begin position="1"/>
        <end position="224"/>
    </location>
</feature>
<keyword evidence="12" id="KW-1185">Reference proteome</keyword>
<evidence type="ECO:0000256" key="7">
    <source>
        <dbReference type="ARBA" id="ARBA00023014"/>
    </source>
</evidence>
<evidence type="ECO:0000256" key="8">
    <source>
        <dbReference type="ARBA" id="ARBA00023186"/>
    </source>
</evidence>
<keyword evidence="5 9" id="KW-0479">Metal-binding</keyword>
<dbReference type="PROSITE" id="PS51918">
    <property type="entry name" value="RADICAL_SAM"/>
    <property type="match status" value="1"/>
</dbReference>
<organism evidence="11 12">
    <name type="scientific">Faecalibacillus faecis</name>
    <dbReference type="NCBI Taxonomy" id="1982628"/>
    <lineage>
        <taxon>Bacteria</taxon>
        <taxon>Bacillati</taxon>
        <taxon>Bacillota</taxon>
        <taxon>Erysipelotrichia</taxon>
        <taxon>Erysipelotrichales</taxon>
        <taxon>Coprobacillaceae</taxon>
        <taxon>Faecalibacillus</taxon>
    </lineage>
</organism>
<evidence type="ECO:0000256" key="2">
    <source>
        <dbReference type="ARBA" id="ARBA00017228"/>
    </source>
</evidence>
<keyword evidence="9" id="KW-0963">Cytoplasm</keyword>
<comment type="caution">
    <text evidence="11">The sequence shown here is derived from an EMBL/GenBank/DDBJ whole genome shotgun (WGS) entry which is preliminary data.</text>
</comment>
<dbReference type="SMART" id="SM00729">
    <property type="entry name" value="Elp3"/>
    <property type="match status" value="1"/>
</dbReference>
<dbReference type="PANTHER" id="PTHR13932:SF5">
    <property type="entry name" value="RADICAL S-ADENOSYL METHIONINE DOMAIN-CONTAINING PROTEIN 1, MITOCHONDRIAL"/>
    <property type="match status" value="1"/>
</dbReference>
<evidence type="ECO:0000313" key="12">
    <source>
        <dbReference type="Proteomes" id="UP000241201"/>
    </source>
</evidence>
<dbReference type="Pfam" id="PF04055">
    <property type="entry name" value="Radical_SAM"/>
    <property type="match status" value="1"/>
</dbReference>
<evidence type="ECO:0000259" key="10">
    <source>
        <dbReference type="PROSITE" id="PS51918"/>
    </source>
</evidence>